<dbReference type="InterPro" id="IPR011990">
    <property type="entry name" value="TPR-like_helical_dom_sf"/>
</dbReference>
<evidence type="ECO:0000313" key="3">
    <source>
        <dbReference type="EMBL" id="HFH30127.1"/>
    </source>
</evidence>
<dbReference type="InterPro" id="IPR036680">
    <property type="entry name" value="SPOR-like_sf"/>
</dbReference>
<feature type="signal peptide" evidence="1">
    <location>
        <begin position="1"/>
        <end position="21"/>
    </location>
</feature>
<dbReference type="PROSITE" id="PS51724">
    <property type="entry name" value="SPOR"/>
    <property type="match status" value="1"/>
</dbReference>
<feature type="domain" description="SPOR" evidence="2">
    <location>
        <begin position="238"/>
        <end position="315"/>
    </location>
</feature>
<gene>
    <name evidence="3" type="ORF">ENS59_11585</name>
</gene>
<name>A0A7C3IKA9_9SPIR</name>
<comment type="caution">
    <text evidence="3">The sequence shown here is derived from an EMBL/GenBank/DDBJ whole genome shotgun (WGS) entry which is preliminary data.</text>
</comment>
<dbReference type="SUPFAM" id="SSF48452">
    <property type="entry name" value="TPR-like"/>
    <property type="match status" value="1"/>
</dbReference>
<dbReference type="Pfam" id="PF05036">
    <property type="entry name" value="SPOR"/>
    <property type="match status" value="1"/>
</dbReference>
<organism evidence="3">
    <name type="scientific">Gracilinema caldarium</name>
    <dbReference type="NCBI Taxonomy" id="215591"/>
    <lineage>
        <taxon>Bacteria</taxon>
        <taxon>Pseudomonadati</taxon>
        <taxon>Spirochaetota</taxon>
        <taxon>Spirochaetia</taxon>
        <taxon>Spirochaetales</taxon>
        <taxon>Breznakiellaceae</taxon>
        <taxon>Gracilinema</taxon>
    </lineage>
</organism>
<sequence>MKYAILLIALVFIVNTPFQYAQTQSPPAIQTLSQELESYQKQVQDKTVTGPKKKEAWLSLAALQALSGDYTSAAASFTEAAFSVAGHRDDRALLKAALCYLYAGDLEHAQSHSKTLLLTSRDSQVIADAQMLGLLIDAFRGESSALQSLDKMAQDPARSDQKTAFLYILYTLTGKEDYANTLKKDYSSSLETAMLDGTSVAFKYAPLWLFGFFDVTSQPVAESASIPKELDKKPPESKSSAEETLLQVGLFSQQSNAQQMIDRLQKNGFKAELGKRTVNNTQYWIVTVPGGTNYNTTIMQLKDAGFEAFPLFLEK</sequence>
<dbReference type="SUPFAM" id="SSF110997">
    <property type="entry name" value="Sporulation related repeat"/>
    <property type="match status" value="1"/>
</dbReference>
<accession>A0A7C3IKA9</accession>
<dbReference type="InterPro" id="IPR007730">
    <property type="entry name" value="SPOR-like_dom"/>
</dbReference>
<dbReference type="Gene3D" id="3.30.70.1070">
    <property type="entry name" value="Sporulation related repeat"/>
    <property type="match status" value="1"/>
</dbReference>
<dbReference type="AlphaFoldDB" id="A0A7C3IKA9"/>
<dbReference type="GO" id="GO:0042834">
    <property type="term" value="F:peptidoglycan binding"/>
    <property type="evidence" value="ECO:0007669"/>
    <property type="project" value="InterPro"/>
</dbReference>
<keyword evidence="1" id="KW-0732">Signal</keyword>
<evidence type="ECO:0000256" key="1">
    <source>
        <dbReference type="SAM" id="SignalP"/>
    </source>
</evidence>
<feature type="chain" id="PRO_5027781791" description="SPOR domain-containing protein" evidence="1">
    <location>
        <begin position="22"/>
        <end position="315"/>
    </location>
</feature>
<protein>
    <recommendedName>
        <fullName evidence="2">SPOR domain-containing protein</fullName>
    </recommendedName>
</protein>
<reference evidence="3" key="1">
    <citation type="journal article" date="2020" name="mSystems">
        <title>Genome- and Community-Level Interaction Insights into Carbon Utilization and Element Cycling Functions of Hydrothermarchaeota in Hydrothermal Sediment.</title>
        <authorList>
            <person name="Zhou Z."/>
            <person name="Liu Y."/>
            <person name="Xu W."/>
            <person name="Pan J."/>
            <person name="Luo Z.H."/>
            <person name="Li M."/>
        </authorList>
    </citation>
    <scope>NUCLEOTIDE SEQUENCE [LARGE SCALE GENOMIC DNA]</scope>
    <source>
        <strain evidence="3">SpSt-503</strain>
    </source>
</reference>
<evidence type="ECO:0000259" key="2">
    <source>
        <dbReference type="PROSITE" id="PS51724"/>
    </source>
</evidence>
<dbReference type="Gene3D" id="1.25.40.10">
    <property type="entry name" value="Tetratricopeptide repeat domain"/>
    <property type="match status" value="1"/>
</dbReference>
<dbReference type="EMBL" id="DSVL01000357">
    <property type="protein sequence ID" value="HFH30127.1"/>
    <property type="molecule type" value="Genomic_DNA"/>
</dbReference>
<proteinExistence type="predicted"/>